<reference evidence="2" key="1">
    <citation type="journal article" date="2014" name="Front. Microbiol.">
        <title>High frequency of phylogenetically diverse reductive dehalogenase-homologous genes in deep subseafloor sedimentary metagenomes.</title>
        <authorList>
            <person name="Kawai M."/>
            <person name="Futagami T."/>
            <person name="Toyoda A."/>
            <person name="Takaki Y."/>
            <person name="Nishi S."/>
            <person name="Hori S."/>
            <person name="Arai W."/>
            <person name="Tsubouchi T."/>
            <person name="Morono Y."/>
            <person name="Uchiyama I."/>
            <person name="Ito T."/>
            <person name="Fujiyama A."/>
            <person name="Inagaki F."/>
            <person name="Takami H."/>
        </authorList>
    </citation>
    <scope>NUCLEOTIDE SEQUENCE</scope>
    <source>
        <strain evidence="2">Expedition CK06-06</strain>
    </source>
</reference>
<protein>
    <recommendedName>
        <fullName evidence="1">Carboxymuconolactone decarboxylase-like domain-containing protein</fullName>
    </recommendedName>
</protein>
<feature type="domain" description="Carboxymuconolactone decarboxylase-like" evidence="1">
    <location>
        <begin position="2"/>
        <end position="51"/>
    </location>
</feature>
<comment type="caution">
    <text evidence="2">The sequence shown here is derived from an EMBL/GenBank/DDBJ whole genome shotgun (WGS) entry which is preliminary data.</text>
</comment>
<dbReference type="SUPFAM" id="SSF69118">
    <property type="entry name" value="AhpD-like"/>
    <property type="match status" value="1"/>
</dbReference>
<proteinExistence type="predicted"/>
<dbReference type="EMBL" id="BARS01034651">
    <property type="protein sequence ID" value="GAG24687.1"/>
    <property type="molecule type" value="Genomic_DNA"/>
</dbReference>
<evidence type="ECO:0000259" key="1">
    <source>
        <dbReference type="Pfam" id="PF02627"/>
    </source>
</evidence>
<dbReference type="PANTHER" id="PTHR33930">
    <property type="entry name" value="ALKYL HYDROPEROXIDE REDUCTASE AHPD"/>
    <property type="match status" value="1"/>
</dbReference>
<dbReference type="PANTHER" id="PTHR33930:SF2">
    <property type="entry name" value="BLR3452 PROTEIN"/>
    <property type="match status" value="1"/>
</dbReference>
<name>X0WN77_9ZZZZ</name>
<dbReference type="InterPro" id="IPR004675">
    <property type="entry name" value="AhpD_core"/>
</dbReference>
<organism evidence="2">
    <name type="scientific">marine sediment metagenome</name>
    <dbReference type="NCBI Taxonomy" id="412755"/>
    <lineage>
        <taxon>unclassified sequences</taxon>
        <taxon>metagenomes</taxon>
        <taxon>ecological metagenomes</taxon>
    </lineage>
</organism>
<dbReference type="InterPro" id="IPR003779">
    <property type="entry name" value="CMD-like"/>
</dbReference>
<accession>X0WN77</accession>
<sequence>MIDDKVKELIAIGASVSANCHPCIKYHVNKAREMAIDENEIQQVIEVGKMVRKGAAGEMDKVISAIVKDNKEL</sequence>
<evidence type="ECO:0000313" key="2">
    <source>
        <dbReference type="EMBL" id="GAG24687.1"/>
    </source>
</evidence>
<gene>
    <name evidence="2" type="ORF">S01H1_53508</name>
</gene>
<dbReference type="GO" id="GO:0051920">
    <property type="term" value="F:peroxiredoxin activity"/>
    <property type="evidence" value="ECO:0007669"/>
    <property type="project" value="InterPro"/>
</dbReference>
<dbReference type="NCBIfam" id="TIGR00778">
    <property type="entry name" value="ahpD_dom"/>
    <property type="match status" value="1"/>
</dbReference>
<dbReference type="Gene3D" id="1.20.1290.10">
    <property type="entry name" value="AhpD-like"/>
    <property type="match status" value="1"/>
</dbReference>
<dbReference type="InterPro" id="IPR029032">
    <property type="entry name" value="AhpD-like"/>
</dbReference>
<dbReference type="AlphaFoldDB" id="X0WN77"/>
<dbReference type="Pfam" id="PF02627">
    <property type="entry name" value="CMD"/>
    <property type="match status" value="1"/>
</dbReference>